<evidence type="ECO:0000259" key="6">
    <source>
        <dbReference type="Pfam" id="PF25967"/>
    </source>
</evidence>
<dbReference type="Gene3D" id="1.10.287.470">
    <property type="entry name" value="Helix hairpin bin"/>
    <property type="match status" value="1"/>
</dbReference>
<dbReference type="Gene3D" id="2.40.420.20">
    <property type="match status" value="1"/>
</dbReference>
<dbReference type="InterPro" id="IPR058627">
    <property type="entry name" value="MdtA-like_C"/>
</dbReference>
<evidence type="ECO:0000259" key="3">
    <source>
        <dbReference type="Pfam" id="PF25876"/>
    </source>
</evidence>
<organism evidence="7 8">
    <name type="scientific">Silvimonas iriomotensis</name>
    <dbReference type="NCBI Taxonomy" id="449662"/>
    <lineage>
        <taxon>Bacteria</taxon>
        <taxon>Pseudomonadati</taxon>
        <taxon>Pseudomonadota</taxon>
        <taxon>Betaproteobacteria</taxon>
        <taxon>Neisseriales</taxon>
        <taxon>Chitinibacteraceae</taxon>
        <taxon>Silvimonas</taxon>
    </lineage>
</organism>
<feature type="domain" description="Multidrug resistance protein MdtA-like alpha-helical hairpin" evidence="3">
    <location>
        <begin position="103"/>
        <end position="172"/>
    </location>
</feature>
<keyword evidence="8" id="KW-1185">Reference proteome</keyword>
<dbReference type="SUPFAM" id="SSF111369">
    <property type="entry name" value="HlyD-like secretion proteins"/>
    <property type="match status" value="1"/>
</dbReference>
<comment type="caution">
    <text evidence="7">The sequence shown here is derived from an EMBL/GenBank/DDBJ whole genome shotgun (WGS) entry which is preliminary data.</text>
</comment>
<evidence type="ECO:0000313" key="7">
    <source>
        <dbReference type="EMBL" id="GGP17959.1"/>
    </source>
</evidence>
<gene>
    <name evidence="7" type="ORF">GCM10010970_02430</name>
</gene>
<proteinExistence type="inferred from homology"/>
<dbReference type="Proteomes" id="UP000637267">
    <property type="component" value="Unassembled WGS sequence"/>
</dbReference>
<feature type="domain" description="Multidrug resistance protein MdtA-like beta-barrel" evidence="5">
    <location>
        <begin position="210"/>
        <end position="297"/>
    </location>
</feature>
<protein>
    <submittedName>
        <fullName evidence="7">MexE family multidrug efflux RND transporter periplasmic adaptor subunit</fullName>
    </submittedName>
</protein>
<sequence length="396" mass="42014">MFSGRVLPVCIPVALALSISLSGCDKKSAAPQQPPPKVAVMQIQPHDIETTFEIVGQTAGYRQIEVRARVEGILLKREYTEGKPVKAGQLMFQIDPAPYKAALDQAVGVEAQAKAALDKATADRDRIVPLYKENAVSRKDYDDAMSAYDSAVANVASAKAKTEEAHINLGYTSVVAPIDGMASKLNFSEGSLVSPSANGGLLTTINQLDPLYANFSYSESDKLMLQQQAQRGEIVLPAGQRFPVKLRLSDGTLYDRSGTIDFSDSKVDTTTGTISARAIIPNPQGKLLPGQFVRVLVGGIIHKNALLIPQRAVVQIQADKAVLVVNDKNVVEPRVVQLGDTYGTDVLVNSGLKGGERIVVEGVLKAHPGSPVEPVAASDVAASDAPAAVAHTNDAQ</sequence>
<dbReference type="PANTHER" id="PTHR30158">
    <property type="entry name" value="ACRA/E-RELATED COMPONENT OF DRUG EFFLUX TRANSPORTER"/>
    <property type="match status" value="1"/>
</dbReference>
<comment type="subcellular location">
    <subcellularLocation>
        <location evidence="1">Cell envelope</location>
    </subcellularLocation>
</comment>
<dbReference type="NCBIfam" id="TIGR01730">
    <property type="entry name" value="RND_mfp"/>
    <property type="match status" value="1"/>
</dbReference>
<evidence type="ECO:0000313" key="8">
    <source>
        <dbReference type="Proteomes" id="UP000637267"/>
    </source>
</evidence>
<feature type="domain" description="Multidrug resistance protein MdtA-like barrel-sandwich hybrid" evidence="4">
    <location>
        <begin position="62"/>
        <end position="199"/>
    </location>
</feature>
<accession>A0ABQ2P4E2</accession>
<dbReference type="InterPro" id="IPR058625">
    <property type="entry name" value="MdtA-like_BSH"/>
</dbReference>
<dbReference type="PROSITE" id="PS51257">
    <property type="entry name" value="PROKAR_LIPOPROTEIN"/>
    <property type="match status" value="1"/>
</dbReference>
<feature type="domain" description="Multidrug resistance protein MdtA-like C-terminal permuted SH3" evidence="6">
    <location>
        <begin position="304"/>
        <end position="363"/>
    </location>
</feature>
<reference evidence="8" key="1">
    <citation type="journal article" date="2019" name="Int. J. Syst. Evol. Microbiol.">
        <title>The Global Catalogue of Microorganisms (GCM) 10K type strain sequencing project: providing services to taxonomists for standard genome sequencing and annotation.</title>
        <authorList>
            <consortium name="The Broad Institute Genomics Platform"/>
            <consortium name="The Broad Institute Genome Sequencing Center for Infectious Disease"/>
            <person name="Wu L."/>
            <person name="Ma J."/>
        </authorList>
    </citation>
    <scope>NUCLEOTIDE SEQUENCE [LARGE SCALE GENOMIC DNA]</scope>
    <source>
        <strain evidence="8">CGMCC 1.8859</strain>
    </source>
</reference>
<dbReference type="EMBL" id="BMLX01000001">
    <property type="protein sequence ID" value="GGP17959.1"/>
    <property type="molecule type" value="Genomic_DNA"/>
</dbReference>
<evidence type="ECO:0000259" key="5">
    <source>
        <dbReference type="Pfam" id="PF25944"/>
    </source>
</evidence>
<dbReference type="Pfam" id="PF25876">
    <property type="entry name" value="HH_MFP_RND"/>
    <property type="match status" value="1"/>
</dbReference>
<dbReference type="Pfam" id="PF25917">
    <property type="entry name" value="BSH_RND"/>
    <property type="match status" value="1"/>
</dbReference>
<dbReference type="InterPro" id="IPR006143">
    <property type="entry name" value="RND_pump_MFP"/>
</dbReference>
<dbReference type="Pfam" id="PF25967">
    <property type="entry name" value="RND-MFP_C"/>
    <property type="match status" value="1"/>
</dbReference>
<evidence type="ECO:0000259" key="4">
    <source>
        <dbReference type="Pfam" id="PF25917"/>
    </source>
</evidence>
<name>A0ABQ2P4E2_9NEIS</name>
<evidence type="ECO:0000256" key="1">
    <source>
        <dbReference type="ARBA" id="ARBA00004196"/>
    </source>
</evidence>
<evidence type="ECO:0000256" key="2">
    <source>
        <dbReference type="ARBA" id="ARBA00009477"/>
    </source>
</evidence>
<dbReference type="Gene3D" id="2.40.50.100">
    <property type="match status" value="1"/>
</dbReference>
<comment type="similarity">
    <text evidence="2">Belongs to the membrane fusion protein (MFP) (TC 8.A.1) family.</text>
</comment>
<dbReference type="InterPro" id="IPR058624">
    <property type="entry name" value="MdtA-like_HH"/>
</dbReference>
<dbReference type="Gene3D" id="2.40.30.170">
    <property type="match status" value="1"/>
</dbReference>
<dbReference type="InterPro" id="IPR058626">
    <property type="entry name" value="MdtA-like_b-barrel"/>
</dbReference>
<dbReference type="Pfam" id="PF25944">
    <property type="entry name" value="Beta-barrel_RND"/>
    <property type="match status" value="1"/>
</dbReference>